<keyword evidence="3 6" id="KW-0812">Transmembrane</keyword>
<evidence type="ECO:0000256" key="1">
    <source>
        <dbReference type="ARBA" id="ARBA00004651"/>
    </source>
</evidence>
<sequence length="420" mass="43629">MSAPTTHRSTAVDHESERGVDVRKWALIIIGSILLISLLRVITGANDLDSSGAVAAAFGLAVPIALAGLGGLWSERAGVVNIGLEGMMILGTWSAAFFAYHMGPWMGILGGALGGLVGGLIHAIATVYFGVDHIVSGVALNVMGVGAAKYLASRFFSDLPGGGPTQSPPLDQPPNLSVPFIGDPLLTLERKHIFVVSDLAGIVRGLTTGVSVVTILASALFVLTYWVLWRTAFGLRLRSVGESPAAAESLGVNVYRYKFIGVLVSGALAGLGGAFLSLVASNLYRDGQTGGRGFIGLAAMIFGNWRPGGLLAGSALFGYTDAIRLRAGGASVHAFLLAFAVLLLLVGVYQIVKRSAYVQGGFAIAVAALTAWWYVTTDTVAAELAGTAPYVTTLLVLAFASQRLRMPAADGQIYRKGSGH</sequence>
<dbReference type="EMBL" id="BAAAPN010000017">
    <property type="protein sequence ID" value="GAA1748624.1"/>
    <property type="molecule type" value="Genomic_DNA"/>
</dbReference>
<feature type="transmembrane region" description="Helical" evidence="6">
    <location>
        <begin position="25"/>
        <end position="42"/>
    </location>
</feature>
<comment type="subcellular location">
    <subcellularLocation>
        <location evidence="1">Cell membrane</location>
        <topology evidence="1">Multi-pass membrane protein</topology>
    </subcellularLocation>
</comment>
<accession>A0ABN2K595</accession>
<comment type="caution">
    <text evidence="7">The sequence shown here is derived from an EMBL/GenBank/DDBJ whole genome shotgun (WGS) entry which is preliminary data.</text>
</comment>
<evidence type="ECO:0000256" key="2">
    <source>
        <dbReference type="ARBA" id="ARBA00022475"/>
    </source>
</evidence>
<reference evidence="7 8" key="1">
    <citation type="journal article" date="2019" name="Int. J. Syst. Evol. Microbiol.">
        <title>The Global Catalogue of Microorganisms (GCM) 10K type strain sequencing project: providing services to taxonomists for standard genome sequencing and annotation.</title>
        <authorList>
            <consortium name="The Broad Institute Genomics Platform"/>
            <consortium name="The Broad Institute Genome Sequencing Center for Infectious Disease"/>
            <person name="Wu L."/>
            <person name="Ma J."/>
        </authorList>
    </citation>
    <scope>NUCLEOTIDE SEQUENCE [LARGE SCALE GENOMIC DNA]</scope>
    <source>
        <strain evidence="7 8">JCM 15591</strain>
    </source>
</reference>
<feature type="transmembrane region" description="Helical" evidence="6">
    <location>
        <begin position="206"/>
        <end position="228"/>
    </location>
</feature>
<dbReference type="CDD" id="cd06580">
    <property type="entry name" value="TM_PBP1_transp_TpRbsC_like"/>
    <property type="match status" value="1"/>
</dbReference>
<keyword evidence="2" id="KW-1003">Cell membrane</keyword>
<dbReference type="RefSeq" id="WP_344062015.1">
    <property type="nucleotide sequence ID" value="NZ_BAAAPN010000017.1"/>
</dbReference>
<evidence type="ECO:0000256" key="5">
    <source>
        <dbReference type="ARBA" id="ARBA00023136"/>
    </source>
</evidence>
<feature type="transmembrane region" description="Helical" evidence="6">
    <location>
        <begin position="54"/>
        <end position="73"/>
    </location>
</feature>
<proteinExistence type="predicted"/>
<gene>
    <name evidence="7" type="ORF">GCM10009810_06420</name>
</gene>
<protein>
    <submittedName>
        <fullName evidence="7">ABC transporter permease</fullName>
    </submittedName>
</protein>
<feature type="transmembrane region" description="Helical" evidence="6">
    <location>
        <begin position="330"/>
        <end position="349"/>
    </location>
</feature>
<feature type="transmembrane region" description="Helical" evidence="6">
    <location>
        <begin position="381"/>
        <end position="400"/>
    </location>
</feature>
<dbReference type="PANTHER" id="PTHR43370:SF1">
    <property type="entry name" value="GUANOSINE ABC TRANSPORTER PERMEASE PROTEIN NUPQ"/>
    <property type="match status" value="1"/>
</dbReference>
<keyword evidence="5 6" id="KW-0472">Membrane</keyword>
<organism evidence="7 8">
    <name type="scientific">Nostocoides vanveenii</name>
    <dbReference type="NCBI Taxonomy" id="330835"/>
    <lineage>
        <taxon>Bacteria</taxon>
        <taxon>Bacillati</taxon>
        <taxon>Actinomycetota</taxon>
        <taxon>Actinomycetes</taxon>
        <taxon>Micrococcales</taxon>
        <taxon>Intrasporangiaceae</taxon>
        <taxon>Nostocoides</taxon>
    </lineage>
</organism>
<evidence type="ECO:0000256" key="6">
    <source>
        <dbReference type="SAM" id="Phobius"/>
    </source>
</evidence>
<feature type="transmembrane region" description="Helical" evidence="6">
    <location>
        <begin position="259"/>
        <end position="281"/>
    </location>
</feature>
<feature type="transmembrane region" description="Helical" evidence="6">
    <location>
        <begin position="79"/>
        <end position="100"/>
    </location>
</feature>
<dbReference type="PANTHER" id="PTHR43370">
    <property type="entry name" value="SUGAR ABC TRANSPORTER INTEGRAL MEMBRANE PROTEIN-RELATED"/>
    <property type="match status" value="1"/>
</dbReference>
<dbReference type="Proteomes" id="UP001501475">
    <property type="component" value="Unassembled WGS sequence"/>
</dbReference>
<keyword evidence="4 6" id="KW-1133">Transmembrane helix</keyword>
<evidence type="ECO:0000256" key="3">
    <source>
        <dbReference type="ARBA" id="ARBA00022692"/>
    </source>
</evidence>
<dbReference type="Pfam" id="PF02653">
    <property type="entry name" value="BPD_transp_2"/>
    <property type="match status" value="1"/>
</dbReference>
<evidence type="ECO:0000313" key="8">
    <source>
        <dbReference type="Proteomes" id="UP001501475"/>
    </source>
</evidence>
<feature type="transmembrane region" description="Helical" evidence="6">
    <location>
        <begin position="356"/>
        <end position="375"/>
    </location>
</feature>
<evidence type="ECO:0000313" key="7">
    <source>
        <dbReference type="EMBL" id="GAA1748624.1"/>
    </source>
</evidence>
<feature type="transmembrane region" description="Helical" evidence="6">
    <location>
        <begin position="134"/>
        <end position="152"/>
    </location>
</feature>
<name>A0ABN2K595_9MICO</name>
<dbReference type="InterPro" id="IPR001851">
    <property type="entry name" value="ABC_transp_permease"/>
</dbReference>
<evidence type="ECO:0000256" key="4">
    <source>
        <dbReference type="ARBA" id="ARBA00022989"/>
    </source>
</evidence>
<feature type="transmembrane region" description="Helical" evidence="6">
    <location>
        <begin position="107"/>
        <end position="128"/>
    </location>
</feature>
<keyword evidence="8" id="KW-1185">Reference proteome</keyword>